<dbReference type="GO" id="GO:0005634">
    <property type="term" value="C:nucleus"/>
    <property type="evidence" value="ECO:0007669"/>
    <property type="project" value="InterPro"/>
</dbReference>
<dbReference type="SUPFAM" id="SSF57716">
    <property type="entry name" value="Glucocorticoid receptor-like (DNA-binding domain)"/>
    <property type="match status" value="1"/>
</dbReference>
<dbReference type="PANTHER" id="PTHR23225">
    <property type="entry name" value="ZINC FINGER PROTEIN"/>
    <property type="match status" value="1"/>
</dbReference>
<evidence type="ECO:0000256" key="1">
    <source>
        <dbReference type="SAM" id="MobiDB-lite"/>
    </source>
</evidence>
<dbReference type="VEuPathDB" id="VectorBase:ASTEI20_040625"/>
<keyword evidence="4" id="KW-1185">Reference proteome</keyword>
<sequence>MENMDRVCHLCFDGEGQNLVLLNDQELMAKIDRVFYFEVTQFSQSCAMICVACRQTIEEFYWYAEKVAQNQAQLRDRIRTELARAQDHTAVDGITSFPDDAGSLEEVECLDEAWQEDHLKALNESTDANKAPSVSSDSDDDESNQNWMPDDDEEEEVEELQESESPFPVHSKRLRLSNRTTLRVSKEQEATQQTDHERSGNELSPQLSAERLVLQHHNLSCDLCSAPLSDFSHLHKHYKIEHSTKGYLRCCNRMIYKKCWMIEHLQVHLNPDTFRCELCAKSYSSSKVLKEHTKEVHAPAAERSLPCTKCSKAFVSRSHLNAHIMVAHGTVPCPQCQKVLASQGSLRKHMVAVHGEGEQHVCEVCARVFRSKQCFDAHRKEHEGRQHEGKVQCDQCDVWLTNKYCLRKHVRRMHSQQEAGEVACETCGKMAPNREALYNHVRRSHTATRFECSWCDKKFKRSHHMREHIAIHHTGEELYGCPHCSERFNTKNKQYLHRRTVHTE</sequence>
<protein>
    <recommendedName>
        <fullName evidence="2">C2H2-type domain-containing protein</fullName>
    </recommendedName>
</protein>
<dbReference type="SUPFAM" id="SSF57667">
    <property type="entry name" value="beta-beta-alpha zinc fingers"/>
    <property type="match status" value="4"/>
</dbReference>
<dbReference type="PROSITE" id="PS50157">
    <property type="entry name" value="ZINC_FINGER_C2H2_2"/>
    <property type="match status" value="8"/>
</dbReference>
<dbReference type="STRING" id="30069.A0A182YD30"/>
<dbReference type="VEuPathDB" id="VectorBase:ASTE004888"/>
<feature type="domain" description="C2H2-type" evidence="2">
    <location>
        <begin position="450"/>
        <end position="478"/>
    </location>
</feature>
<dbReference type="SMART" id="SM00868">
    <property type="entry name" value="zf-AD"/>
    <property type="match status" value="1"/>
</dbReference>
<evidence type="ECO:0000259" key="2">
    <source>
        <dbReference type="PROSITE" id="PS50157"/>
    </source>
</evidence>
<dbReference type="OMA" id="WLTNKYC"/>
<dbReference type="EnsemblMetazoa" id="ASTEI06366-RA">
    <property type="protein sequence ID" value="ASTEI06366-PA"/>
    <property type="gene ID" value="ASTEI06366"/>
</dbReference>
<feature type="domain" description="C2H2-type" evidence="2">
    <location>
        <begin position="305"/>
        <end position="332"/>
    </location>
</feature>
<feature type="domain" description="C2H2-type" evidence="2">
    <location>
        <begin position="274"/>
        <end position="302"/>
    </location>
</feature>
<name>A0A182YD30_ANOST</name>
<feature type="domain" description="C2H2-type" evidence="2">
    <location>
        <begin position="479"/>
        <end position="504"/>
    </location>
</feature>
<dbReference type="AlphaFoldDB" id="A0A182YD30"/>
<feature type="compositionally biased region" description="Acidic residues" evidence="1">
    <location>
        <begin position="137"/>
        <end position="162"/>
    </location>
</feature>
<dbReference type="GO" id="GO:0003700">
    <property type="term" value="F:DNA-binding transcription factor activity"/>
    <property type="evidence" value="ECO:0007669"/>
    <property type="project" value="InterPro"/>
</dbReference>
<reference evidence="3" key="2">
    <citation type="submission" date="2020-05" db="UniProtKB">
        <authorList>
            <consortium name="EnsemblMetazoa"/>
        </authorList>
    </citation>
    <scope>IDENTIFICATION</scope>
    <source>
        <strain evidence="3">Indian</strain>
    </source>
</reference>
<proteinExistence type="predicted"/>
<feature type="domain" description="C2H2-type" evidence="2">
    <location>
        <begin position="331"/>
        <end position="359"/>
    </location>
</feature>
<dbReference type="PANTHER" id="PTHR23225:SF2">
    <property type="entry name" value="AT09679P-RELATED"/>
    <property type="match status" value="1"/>
</dbReference>
<dbReference type="PROSITE" id="PS00028">
    <property type="entry name" value="ZINC_FINGER_C2H2_1"/>
    <property type="match status" value="8"/>
</dbReference>
<feature type="compositionally biased region" description="Basic and acidic residues" evidence="1">
    <location>
        <begin position="184"/>
        <end position="200"/>
    </location>
</feature>
<dbReference type="InterPro" id="IPR039970">
    <property type="entry name" value="TF_Grauzone"/>
</dbReference>
<dbReference type="Proteomes" id="UP000076408">
    <property type="component" value="Unassembled WGS sequence"/>
</dbReference>
<feature type="domain" description="C2H2-type" evidence="2">
    <location>
        <begin position="360"/>
        <end position="387"/>
    </location>
</feature>
<dbReference type="GO" id="GO:0008270">
    <property type="term" value="F:zinc ion binding"/>
    <property type="evidence" value="ECO:0007669"/>
    <property type="project" value="InterPro"/>
</dbReference>
<dbReference type="Gene3D" id="3.40.1800.20">
    <property type="match status" value="1"/>
</dbReference>
<dbReference type="Gene3D" id="3.30.160.60">
    <property type="entry name" value="Classic Zinc Finger"/>
    <property type="match status" value="4"/>
</dbReference>
<dbReference type="InterPro" id="IPR012934">
    <property type="entry name" value="Znf_AD"/>
</dbReference>
<dbReference type="Pfam" id="PF00096">
    <property type="entry name" value="zf-C2H2"/>
    <property type="match status" value="3"/>
</dbReference>
<dbReference type="SMART" id="SM00355">
    <property type="entry name" value="ZnF_C2H2"/>
    <property type="match status" value="9"/>
</dbReference>
<accession>A0A182YD30</accession>
<evidence type="ECO:0000313" key="3">
    <source>
        <dbReference type="EnsemblMetazoa" id="ASTEI06366-PA"/>
    </source>
</evidence>
<feature type="region of interest" description="Disordered" evidence="1">
    <location>
        <begin position="123"/>
        <end position="203"/>
    </location>
</feature>
<dbReference type="InterPro" id="IPR036236">
    <property type="entry name" value="Znf_C2H2_sf"/>
</dbReference>
<dbReference type="VEuPathDB" id="VectorBase:ASTEI06366"/>
<organism evidence="3 4">
    <name type="scientific">Anopheles stephensi</name>
    <name type="common">Indo-Pakistan malaria mosquito</name>
    <dbReference type="NCBI Taxonomy" id="30069"/>
    <lineage>
        <taxon>Eukaryota</taxon>
        <taxon>Metazoa</taxon>
        <taxon>Ecdysozoa</taxon>
        <taxon>Arthropoda</taxon>
        <taxon>Hexapoda</taxon>
        <taxon>Insecta</taxon>
        <taxon>Pterygota</taxon>
        <taxon>Neoptera</taxon>
        <taxon>Endopterygota</taxon>
        <taxon>Diptera</taxon>
        <taxon>Nematocera</taxon>
        <taxon>Culicoidea</taxon>
        <taxon>Culicidae</taxon>
        <taxon>Anophelinae</taxon>
        <taxon>Anopheles</taxon>
    </lineage>
</organism>
<dbReference type="InterPro" id="IPR013087">
    <property type="entry name" value="Znf_C2H2_type"/>
</dbReference>
<feature type="domain" description="C2H2-type" evidence="2">
    <location>
        <begin position="391"/>
        <end position="419"/>
    </location>
</feature>
<feature type="domain" description="C2H2-type" evidence="2">
    <location>
        <begin position="422"/>
        <end position="450"/>
    </location>
</feature>
<reference evidence="4" key="1">
    <citation type="journal article" date="2014" name="Genome Biol.">
        <title>Genome analysis of a major urban malaria vector mosquito, Anopheles stephensi.</title>
        <authorList>
            <person name="Jiang X."/>
            <person name="Peery A."/>
            <person name="Hall A.B."/>
            <person name="Sharma A."/>
            <person name="Chen X.G."/>
            <person name="Waterhouse R.M."/>
            <person name="Komissarov A."/>
            <person name="Riehle M.M."/>
            <person name="Shouche Y."/>
            <person name="Sharakhova M.V."/>
            <person name="Lawson D."/>
            <person name="Pakpour N."/>
            <person name="Arensburger P."/>
            <person name="Davidson V.L."/>
            <person name="Eiglmeier K."/>
            <person name="Emrich S."/>
            <person name="George P."/>
            <person name="Kennedy R.C."/>
            <person name="Mane S.P."/>
            <person name="Maslen G."/>
            <person name="Oringanje C."/>
            <person name="Qi Y."/>
            <person name="Settlage R."/>
            <person name="Tojo M."/>
            <person name="Tubio J.M."/>
            <person name="Unger M.F."/>
            <person name="Wang B."/>
            <person name="Vernick K.D."/>
            <person name="Ribeiro J.M."/>
            <person name="James A.A."/>
            <person name="Michel K."/>
            <person name="Riehle M.A."/>
            <person name="Luckhart S."/>
            <person name="Sharakhov I.V."/>
            <person name="Tu Z."/>
        </authorList>
    </citation>
    <scope>NUCLEOTIDE SEQUENCE [LARGE SCALE GENOMIC DNA]</scope>
    <source>
        <strain evidence="4">Indian</strain>
    </source>
</reference>
<evidence type="ECO:0000313" key="4">
    <source>
        <dbReference type="Proteomes" id="UP000076408"/>
    </source>
</evidence>